<dbReference type="SUPFAM" id="SSF56935">
    <property type="entry name" value="Porins"/>
    <property type="match status" value="1"/>
</dbReference>
<dbReference type="InterPro" id="IPR023996">
    <property type="entry name" value="TonB-dep_OMP_SusC/RagA"/>
</dbReference>
<keyword evidence="2 10" id="KW-0813">Transport</keyword>
<evidence type="ECO:0000256" key="2">
    <source>
        <dbReference type="ARBA" id="ARBA00022448"/>
    </source>
</evidence>
<dbReference type="InterPro" id="IPR023997">
    <property type="entry name" value="TonB-dep_OMP_SusC/RagA_CS"/>
</dbReference>
<evidence type="ECO:0000259" key="12">
    <source>
        <dbReference type="SMART" id="SM00965"/>
    </source>
</evidence>
<dbReference type="EMBL" id="QWET01000009">
    <property type="protein sequence ID" value="RIH64587.1"/>
    <property type="molecule type" value="Genomic_DNA"/>
</dbReference>
<dbReference type="NCBIfam" id="TIGR04056">
    <property type="entry name" value="OMP_RagA_SusC"/>
    <property type="match status" value="1"/>
</dbReference>
<evidence type="ECO:0000256" key="5">
    <source>
        <dbReference type="ARBA" id="ARBA00022692"/>
    </source>
</evidence>
<evidence type="ECO:0000313" key="14">
    <source>
        <dbReference type="Proteomes" id="UP000266441"/>
    </source>
</evidence>
<protein>
    <submittedName>
        <fullName evidence="13">SusC/RagA family TonB-linked outer membrane protein</fullName>
    </submittedName>
</protein>
<dbReference type="GO" id="GO:0009279">
    <property type="term" value="C:cell outer membrane"/>
    <property type="evidence" value="ECO:0007669"/>
    <property type="project" value="UniProtKB-SubCell"/>
</dbReference>
<dbReference type="InterPro" id="IPR039426">
    <property type="entry name" value="TonB-dep_rcpt-like"/>
</dbReference>
<dbReference type="SMART" id="SM00965">
    <property type="entry name" value="STN"/>
    <property type="match status" value="1"/>
</dbReference>
<accession>A0A399CZ36</accession>
<keyword evidence="6" id="KW-0408">Iron</keyword>
<comment type="subcellular location">
    <subcellularLocation>
        <location evidence="1 10">Cell outer membrane</location>
        <topology evidence="1 10">Multi-pass membrane protein</topology>
    </subcellularLocation>
</comment>
<comment type="caution">
    <text evidence="13">The sequence shown here is derived from an EMBL/GenBank/DDBJ whole genome shotgun (WGS) entry which is preliminary data.</text>
</comment>
<dbReference type="Gene3D" id="2.170.130.10">
    <property type="entry name" value="TonB-dependent receptor, plug domain"/>
    <property type="match status" value="1"/>
</dbReference>
<dbReference type="InterPro" id="IPR036942">
    <property type="entry name" value="Beta-barrel_TonB_sf"/>
</dbReference>
<gene>
    <name evidence="13" type="ORF">D1164_13145</name>
</gene>
<keyword evidence="7 11" id="KW-0798">TonB box</keyword>
<dbReference type="SUPFAM" id="SSF49464">
    <property type="entry name" value="Carboxypeptidase regulatory domain-like"/>
    <property type="match status" value="1"/>
</dbReference>
<dbReference type="Pfam" id="PF13715">
    <property type="entry name" value="CarbopepD_reg_2"/>
    <property type="match status" value="1"/>
</dbReference>
<keyword evidence="14" id="KW-1185">Reference proteome</keyword>
<keyword evidence="9 10" id="KW-0998">Cell outer membrane</keyword>
<keyword evidence="8 10" id="KW-0472">Membrane</keyword>
<dbReference type="Proteomes" id="UP000266441">
    <property type="component" value="Unassembled WGS sequence"/>
</dbReference>
<evidence type="ECO:0000256" key="7">
    <source>
        <dbReference type="ARBA" id="ARBA00023077"/>
    </source>
</evidence>
<dbReference type="InterPro" id="IPR037066">
    <property type="entry name" value="Plug_dom_sf"/>
</dbReference>
<feature type="domain" description="Secretin/TonB short N-terminal" evidence="12">
    <location>
        <begin position="69"/>
        <end position="119"/>
    </location>
</feature>
<dbReference type="GO" id="GO:0006826">
    <property type="term" value="P:iron ion transport"/>
    <property type="evidence" value="ECO:0007669"/>
    <property type="project" value="UniProtKB-KW"/>
</dbReference>
<dbReference type="Gene3D" id="3.55.50.30">
    <property type="match status" value="1"/>
</dbReference>
<keyword evidence="4" id="KW-0406">Ion transport</keyword>
<comment type="similarity">
    <text evidence="10 11">Belongs to the TonB-dependent receptor family.</text>
</comment>
<evidence type="ECO:0000256" key="9">
    <source>
        <dbReference type="ARBA" id="ARBA00023237"/>
    </source>
</evidence>
<dbReference type="OrthoDB" id="9768177at2"/>
<dbReference type="Pfam" id="PF00593">
    <property type="entry name" value="TonB_dep_Rec_b-barrel"/>
    <property type="match status" value="1"/>
</dbReference>
<keyword evidence="5 10" id="KW-0812">Transmembrane</keyword>
<dbReference type="PROSITE" id="PS52016">
    <property type="entry name" value="TONB_DEPENDENT_REC_3"/>
    <property type="match status" value="1"/>
</dbReference>
<dbReference type="Pfam" id="PF07660">
    <property type="entry name" value="STN"/>
    <property type="match status" value="1"/>
</dbReference>
<dbReference type="NCBIfam" id="TIGR04057">
    <property type="entry name" value="SusC_RagA_signa"/>
    <property type="match status" value="1"/>
</dbReference>
<proteinExistence type="inferred from homology"/>
<dbReference type="InterPro" id="IPR008969">
    <property type="entry name" value="CarboxyPept-like_regulatory"/>
</dbReference>
<evidence type="ECO:0000256" key="10">
    <source>
        <dbReference type="PROSITE-ProRule" id="PRU01360"/>
    </source>
</evidence>
<evidence type="ECO:0000256" key="3">
    <source>
        <dbReference type="ARBA" id="ARBA00022452"/>
    </source>
</evidence>
<evidence type="ECO:0000256" key="6">
    <source>
        <dbReference type="ARBA" id="ARBA00023004"/>
    </source>
</evidence>
<dbReference type="InterPro" id="IPR011662">
    <property type="entry name" value="Secretin/TonB_short_N"/>
</dbReference>
<dbReference type="AlphaFoldDB" id="A0A399CZ36"/>
<keyword evidence="3 10" id="KW-1134">Transmembrane beta strand</keyword>
<evidence type="ECO:0000256" key="8">
    <source>
        <dbReference type="ARBA" id="ARBA00023136"/>
    </source>
</evidence>
<dbReference type="Gene3D" id="2.40.170.20">
    <property type="entry name" value="TonB-dependent receptor, beta-barrel domain"/>
    <property type="match status" value="1"/>
</dbReference>
<name>A0A399CZ36_9BACT</name>
<dbReference type="InterPro" id="IPR000531">
    <property type="entry name" value="Beta-barrel_TonB"/>
</dbReference>
<dbReference type="RefSeq" id="WP_119350459.1">
    <property type="nucleotide sequence ID" value="NZ_QWET01000009.1"/>
</dbReference>
<organism evidence="13 14">
    <name type="scientific">Mariniphaga sediminis</name>
    <dbReference type="NCBI Taxonomy" id="1628158"/>
    <lineage>
        <taxon>Bacteria</taxon>
        <taxon>Pseudomonadati</taxon>
        <taxon>Bacteroidota</taxon>
        <taxon>Bacteroidia</taxon>
        <taxon>Marinilabiliales</taxon>
        <taxon>Prolixibacteraceae</taxon>
        <taxon>Mariniphaga</taxon>
    </lineage>
</organism>
<dbReference type="InterPro" id="IPR012910">
    <property type="entry name" value="Plug_dom"/>
</dbReference>
<dbReference type="Gene3D" id="2.60.40.1120">
    <property type="entry name" value="Carboxypeptidase-like, regulatory domain"/>
    <property type="match status" value="1"/>
</dbReference>
<evidence type="ECO:0000256" key="1">
    <source>
        <dbReference type="ARBA" id="ARBA00004571"/>
    </source>
</evidence>
<reference evidence="13 14" key="1">
    <citation type="journal article" date="2015" name="Int. J. Syst. Evol. Microbiol.">
        <title>Mariniphaga sediminis sp. nov., isolated from coastal sediment.</title>
        <authorList>
            <person name="Wang F.Q."/>
            <person name="Shen Q.Y."/>
            <person name="Chen G.J."/>
            <person name="Du Z.J."/>
        </authorList>
    </citation>
    <scope>NUCLEOTIDE SEQUENCE [LARGE SCALE GENOMIC DNA]</scope>
    <source>
        <strain evidence="13 14">SY21</strain>
    </source>
</reference>
<evidence type="ECO:0000313" key="13">
    <source>
        <dbReference type="EMBL" id="RIH64587.1"/>
    </source>
</evidence>
<evidence type="ECO:0000256" key="4">
    <source>
        <dbReference type="ARBA" id="ARBA00022496"/>
    </source>
</evidence>
<evidence type="ECO:0000256" key="11">
    <source>
        <dbReference type="RuleBase" id="RU003357"/>
    </source>
</evidence>
<keyword evidence="4" id="KW-0410">Iron transport</keyword>
<sequence length="1121" mass="125047">MKKSKLKKSNLITFWLRFLMIMKLNIFIICLSAWSVMATESYAQTRLSLQMDNTTIAEVFKQIENQSEFRFFYTEHLEVDKNVSVNFRNASIDEILNYVLTGTNINYQVVDRQIALYLNKGKKAGDATKTMKQGAQVSVVSGKVTDFGGQPLPGVTVVIKGTTKGTITNADGDYSLSDIPDDATLVFSFVGMRTQEVIVAGKTIINVTMKEETIGLEEVVAVGYGTMKKANLTGSVSSIDFSESMNSRPLTNTAIGLAGMSPGLVVTQNSSAPGNESVSLRIRGVGTLNDASPLVLIDGIAGNINDVNPNNIAQISVLKDASSSAIYGSRAANGVILITTKRGEEGDVSVTYNGYVGVEKAANMIDFISDYPTHMELLNEAYSNSGQPEVFDQGLINEWREKSKTNPLDYPNTDWFRDILEPSVVNEHNLSVRGGNEKANFLLSLGYLDNKGVVENAEFQKYSFRLNADSKISDWLSVGGNVFGFWSDRGALDVNELFKTMLQTNPGILPKSSDGRYGGSMMEGENKMAYNPRAFMESATGNNERQRVGLKFFAKINFLKYFEFETSFAGNYNNYRSWSYSGPVEIWDFQTDAVLYETASRNFVSNANSRYYSTTLNELLRFNYTLNDVHHFGALAGFDQEYSRTDSFSASKYDLISDNIYVLDAAAADPVVRGTAADRALRSYFGRINYDFKGKYLFEANGRYDGSSRFASDRRWGFFPSFSAGWRMSEESFFESLRTWVDNFKVRASWGELGNNNIGDYEYQSLYGSQNYSFGGNIVTGIAPTELSNTKITWESTTTSNVGFDLAMFKNSLSLSVDLFDKLTDNILVKLPIPGVMGNVSAPSQNAAEVRNRGWEAQLNYYGHVGNDFQYSVGGNISFVNNEVMKYLGDVKTVLGQQVLTEGYSIFPFYIREVDHIIQDQSEIDQLIADGYTFSPAIPQPGDFLYKNQNDDKVINDDDRVIKGSSIPKATYGINISASYKDIDLFVLGQGVSGIDSYWGDGTFNTFNLHWDYIQKADITNRWTEANKSAHYPRLTTGLANNTIGSDYWLYDASFFRIKSIQLGYTVPARISSKFLIQRLRLYTTLENYFTFTDYPGFDPENAGVAYPNMKQFIAGLNITF</sequence>
<dbReference type="Pfam" id="PF07715">
    <property type="entry name" value="Plug"/>
    <property type="match status" value="1"/>
</dbReference>